<dbReference type="SMART" id="SM00194">
    <property type="entry name" value="PTPc"/>
    <property type="match status" value="1"/>
</dbReference>
<dbReference type="PRINTS" id="PR00700">
    <property type="entry name" value="PRTYPHPHTASE"/>
</dbReference>
<dbReference type="Gene3D" id="2.30.42.10">
    <property type="match status" value="1"/>
</dbReference>
<evidence type="ECO:0000259" key="2">
    <source>
        <dbReference type="PROSITE" id="PS50055"/>
    </source>
</evidence>
<dbReference type="SUPFAM" id="SSF50156">
    <property type="entry name" value="PDZ domain-like"/>
    <property type="match status" value="1"/>
</dbReference>
<dbReference type="Gene3D" id="3.90.190.10">
    <property type="entry name" value="Protein tyrosine phosphatase superfamily"/>
    <property type="match status" value="1"/>
</dbReference>
<dbReference type="PROSITE" id="PS50056">
    <property type="entry name" value="TYR_PHOSPHATASE_2"/>
    <property type="match status" value="1"/>
</dbReference>
<dbReference type="Pfam" id="PF00595">
    <property type="entry name" value="PDZ"/>
    <property type="match status" value="1"/>
</dbReference>
<dbReference type="PROSITE" id="PS50106">
    <property type="entry name" value="PDZ"/>
    <property type="match status" value="1"/>
</dbReference>
<feature type="domain" description="PDZ" evidence="4">
    <location>
        <begin position="216"/>
        <end position="288"/>
    </location>
</feature>
<dbReference type="OrthoDB" id="5854685at2759"/>
<dbReference type="PANTHER" id="PTHR45706">
    <property type="entry name" value="TYROSINE-PROTEIN PHOSPHATASE"/>
    <property type="match status" value="1"/>
</dbReference>
<feature type="compositionally biased region" description="Polar residues" evidence="1">
    <location>
        <begin position="191"/>
        <end position="212"/>
    </location>
</feature>
<dbReference type="InterPro" id="IPR029021">
    <property type="entry name" value="Prot-tyrosine_phosphatase-like"/>
</dbReference>
<dbReference type="CDD" id="cd14541">
    <property type="entry name" value="PTPc-N3_4"/>
    <property type="match status" value="1"/>
</dbReference>
<name>A0A6A4V7G7_AMPAM</name>
<organism evidence="5 6">
    <name type="scientific">Amphibalanus amphitrite</name>
    <name type="common">Striped barnacle</name>
    <name type="synonym">Balanus amphitrite</name>
    <dbReference type="NCBI Taxonomy" id="1232801"/>
    <lineage>
        <taxon>Eukaryota</taxon>
        <taxon>Metazoa</taxon>
        <taxon>Ecdysozoa</taxon>
        <taxon>Arthropoda</taxon>
        <taxon>Crustacea</taxon>
        <taxon>Multicrustacea</taxon>
        <taxon>Cirripedia</taxon>
        <taxon>Thoracica</taxon>
        <taxon>Thoracicalcarea</taxon>
        <taxon>Balanomorpha</taxon>
        <taxon>Balanoidea</taxon>
        <taxon>Balanidae</taxon>
        <taxon>Amphibalaninae</taxon>
        <taxon>Amphibalanus</taxon>
    </lineage>
</organism>
<dbReference type="GO" id="GO:0004725">
    <property type="term" value="F:protein tyrosine phosphatase activity"/>
    <property type="evidence" value="ECO:0007669"/>
    <property type="project" value="InterPro"/>
</dbReference>
<comment type="caution">
    <text evidence="5">The sequence shown here is derived from an EMBL/GenBank/DDBJ whole genome shotgun (WGS) entry which is preliminary data.</text>
</comment>
<dbReference type="SMART" id="SM00228">
    <property type="entry name" value="PDZ"/>
    <property type="match status" value="1"/>
</dbReference>
<dbReference type="InterPro" id="IPR036034">
    <property type="entry name" value="PDZ_sf"/>
</dbReference>
<dbReference type="AlphaFoldDB" id="A0A6A4V7G7"/>
<proteinExistence type="predicted"/>
<reference evidence="5 6" key="1">
    <citation type="submission" date="2019-07" db="EMBL/GenBank/DDBJ databases">
        <title>Draft genome assembly of a fouling barnacle, Amphibalanus amphitrite (Darwin, 1854): The first reference genome for Thecostraca.</title>
        <authorList>
            <person name="Kim W."/>
        </authorList>
    </citation>
    <scope>NUCLEOTIDE SEQUENCE [LARGE SCALE GENOMIC DNA]</scope>
    <source>
        <strain evidence="5">SNU_AA5</strain>
        <tissue evidence="5">Soma without cirri and trophi</tissue>
    </source>
</reference>
<feature type="domain" description="Tyrosine specific protein phosphatases" evidence="3">
    <location>
        <begin position="527"/>
        <end position="601"/>
    </location>
</feature>
<dbReference type="InterPro" id="IPR016130">
    <property type="entry name" value="Tyr_Pase_AS"/>
</dbReference>
<feature type="region of interest" description="Disordered" evidence="1">
    <location>
        <begin position="234"/>
        <end position="258"/>
    </location>
</feature>
<evidence type="ECO:0000259" key="4">
    <source>
        <dbReference type="PROSITE" id="PS50106"/>
    </source>
</evidence>
<protein>
    <submittedName>
        <fullName evidence="5">Tyrosine-protein phosphatase 1</fullName>
    </submittedName>
</protein>
<evidence type="ECO:0000313" key="6">
    <source>
        <dbReference type="Proteomes" id="UP000440578"/>
    </source>
</evidence>
<dbReference type="InterPro" id="IPR000242">
    <property type="entry name" value="PTP_cat"/>
</dbReference>
<gene>
    <name evidence="5" type="primary">ptp-1_0</name>
    <name evidence="5" type="ORF">FJT64_014880</name>
</gene>
<dbReference type="Proteomes" id="UP000440578">
    <property type="component" value="Unassembled WGS sequence"/>
</dbReference>
<feature type="compositionally biased region" description="Pro residues" evidence="1">
    <location>
        <begin position="143"/>
        <end position="152"/>
    </location>
</feature>
<dbReference type="InterPro" id="IPR000387">
    <property type="entry name" value="Tyr_Pase_dom"/>
</dbReference>
<feature type="region of interest" description="Disordered" evidence="1">
    <location>
        <begin position="130"/>
        <end position="213"/>
    </location>
</feature>
<dbReference type="InterPro" id="IPR001478">
    <property type="entry name" value="PDZ"/>
</dbReference>
<feature type="domain" description="Tyrosine-protein phosphatase" evidence="2">
    <location>
        <begin position="352"/>
        <end position="610"/>
    </location>
</feature>
<dbReference type="InterPro" id="IPR003595">
    <property type="entry name" value="Tyr_Pase_cat"/>
</dbReference>
<dbReference type="EMBL" id="VIIS01002240">
    <property type="protein sequence ID" value="KAF0286648.1"/>
    <property type="molecule type" value="Genomic_DNA"/>
</dbReference>
<dbReference type="SUPFAM" id="SSF52799">
    <property type="entry name" value="(Phosphotyrosine protein) phosphatases II"/>
    <property type="match status" value="1"/>
</dbReference>
<evidence type="ECO:0000259" key="3">
    <source>
        <dbReference type="PROSITE" id="PS50056"/>
    </source>
</evidence>
<dbReference type="PROSITE" id="PS50055">
    <property type="entry name" value="TYR_PHOSPHATASE_PTP"/>
    <property type="match status" value="1"/>
</dbReference>
<accession>A0A6A4V7G7</accession>
<dbReference type="Pfam" id="PF00102">
    <property type="entry name" value="Y_phosphatase"/>
    <property type="match status" value="1"/>
</dbReference>
<sequence>MPSVSLPRKQPRGVTDAAPKLASLLQTLCRAFCGPNSRKAGEAPEDAAPPAQPGGMLARGAAMLRAEPINTVAALLERLRGNVARKRALFEQTPLLRRRRPLPDGSFLERLPPLQVPLVVGPAGMPSVGDMSPHKAAVAPVHPSSPPPPPPSSAAGPDPTLLTETARPFTPAAPGKLSYMDDSEESDKTQESASAGSTEPSVSNGHTESPCGSQVVIHMKPDDQGRYGFNVKGGAESSTPVTVSKVAPNAPADRTTPRLSEGDQVVLINGVDVSGLSHDEVVSFIRSSRELHSELVLTVRPSVNYEGSGGDGEEPLVQYVPDTPYVSLSLPDGDPLAQSMLMLSEALAGGAARSEFEKLPRRAPGLSMDDCRLPGNLAKNRYRDISPYDATRVLLTSAESGDYINANYVNMEVPGSGVVNRYIAAQGPLKHTTDDFWSMVWEQQSPLVVMLTTLVEQGRVKCHQYWPPPGESRLHGHLRVSTASQQLTDSFAFREITLVCEETGEERHISHMQYVSWPDHGVPEQPADFVQFVQRVRSARAGLVEPTVVHCSAGIGRTGVLILMETAMCLIEANQPVYPLELVRTMRRQRAMMIQTPSQYQFVCQAVLQVYQEGTVRPLPEYTQR</sequence>
<dbReference type="SMART" id="SM00404">
    <property type="entry name" value="PTPc_motif"/>
    <property type="match status" value="1"/>
</dbReference>
<evidence type="ECO:0000313" key="5">
    <source>
        <dbReference type="EMBL" id="KAF0286648.1"/>
    </source>
</evidence>
<evidence type="ECO:0000256" key="1">
    <source>
        <dbReference type="SAM" id="MobiDB-lite"/>
    </source>
</evidence>
<feature type="region of interest" description="Disordered" evidence="1">
    <location>
        <begin position="35"/>
        <end position="54"/>
    </location>
</feature>
<dbReference type="GO" id="GO:0048666">
    <property type="term" value="P:neuron development"/>
    <property type="evidence" value="ECO:0007669"/>
    <property type="project" value="UniProtKB-ARBA"/>
</dbReference>
<dbReference type="PANTHER" id="PTHR45706:SF4">
    <property type="entry name" value="TYROSINE-PROTEIN PHOSPHATASE"/>
    <property type="match status" value="1"/>
</dbReference>
<keyword evidence="6" id="KW-1185">Reference proteome</keyword>
<dbReference type="PROSITE" id="PS00383">
    <property type="entry name" value="TYR_PHOSPHATASE_1"/>
    <property type="match status" value="1"/>
</dbReference>